<dbReference type="CDD" id="cd15542">
    <property type="entry name" value="PHD_UBR7"/>
    <property type="match status" value="1"/>
</dbReference>
<evidence type="ECO:0000259" key="6">
    <source>
        <dbReference type="PROSITE" id="PS51157"/>
    </source>
</evidence>
<gene>
    <name evidence="7" type="primary">Ubr7</name>
    <name evidence="7" type="ORF">CDAR_108811</name>
</gene>
<organism evidence="7 8">
    <name type="scientific">Caerostris darwini</name>
    <dbReference type="NCBI Taxonomy" id="1538125"/>
    <lineage>
        <taxon>Eukaryota</taxon>
        <taxon>Metazoa</taxon>
        <taxon>Ecdysozoa</taxon>
        <taxon>Arthropoda</taxon>
        <taxon>Chelicerata</taxon>
        <taxon>Arachnida</taxon>
        <taxon>Araneae</taxon>
        <taxon>Araneomorphae</taxon>
        <taxon>Entelegynae</taxon>
        <taxon>Araneoidea</taxon>
        <taxon>Araneidae</taxon>
        <taxon>Caerostris</taxon>
    </lineage>
</organism>
<comment type="caution">
    <text evidence="7">The sequence shown here is derived from an EMBL/GenBank/DDBJ whole genome shotgun (WGS) entry which is preliminary data.</text>
</comment>
<evidence type="ECO:0000256" key="3">
    <source>
        <dbReference type="ARBA" id="ARBA00022833"/>
    </source>
</evidence>
<dbReference type="PANTHER" id="PTHR13513:SF9">
    <property type="entry name" value="E3 UBIQUITIN-PROTEIN LIGASE UBR7-RELATED"/>
    <property type="match status" value="1"/>
</dbReference>
<evidence type="ECO:0000313" key="7">
    <source>
        <dbReference type="EMBL" id="GIY65408.1"/>
    </source>
</evidence>
<dbReference type="SMART" id="SM00396">
    <property type="entry name" value="ZnF_UBR1"/>
    <property type="match status" value="1"/>
</dbReference>
<proteinExistence type="predicted"/>
<protein>
    <submittedName>
        <fullName evidence="7">E3 ubiquitin-protein ligase UBR7</fullName>
    </submittedName>
</protein>
<evidence type="ECO:0000256" key="5">
    <source>
        <dbReference type="SAM" id="MobiDB-lite"/>
    </source>
</evidence>
<dbReference type="GO" id="GO:0008270">
    <property type="term" value="F:zinc ion binding"/>
    <property type="evidence" value="ECO:0007669"/>
    <property type="project" value="UniProtKB-KW"/>
</dbReference>
<dbReference type="InterPro" id="IPR013083">
    <property type="entry name" value="Znf_RING/FYVE/PHD"/>
</dbReference>
<dbReference type="SUPFAM" id="SSF57903">
    <property type="entry name" value="FYVE/PHD zinc finger"/>
    <property type="match status" value="1"/>
</dbReference>
<feature type="region of interest" description="Disordered" evidence="5">
    <location>
        <begin position="276"/>
        <end position="297"/>
    </location>
</feature>
<dbReference type="AlphaFoldDB" id="A0AAV4V5T7"/>
<keyword evidence="3" id="KW-0862">Zinc</keyword>
<feature type="zinc finger region" description="UBR-type" evidence="4">
    <location>
        <begin position="40"/>
        <end position="110"/>
    </location>
</feature>
<accession>A0AAV4V5T7</accession>
<dbReference type="GO" id="GO:0061630">
    <property type="term" value="F:ubiquitin protein ligase activity"/>
    <property type="evidence" value="ECO:0007669"/>
    <property type="project" value="InterPro"/>
</dbReference>
<name>A0AAV4V5T7_9ARAC</name>
<evidence type="ECO:0000256" key="1">
    <source>
        <dbReference type="ARBA" id="ARBA00022723"/>
    </source>
</evidence>
<dbReference type="InterPro" id="IPR003126">
    <property type="entry name" value="Znf_UBR"/>
</dbReference>
<dbReference type="CDD" id="cd19677">
    <property type="entry name" value="UBR-box_UBR7"/>
    <property type="match status" value="1"/>
</dbReference>
<dbReference type="InterPro" id="IPR047506">
    <property type="entry name" value="UBR7-like_UBR-box"/>
</dbReference>
<dbReference type="Gene3D" id="3.30.40.10">
    <property type="entry name" value="Zinc/RING finger domain, C3HC4 (zinc finger)"/>
    <property type="match status" value="1"/>
</dbReference>
<evidence type="ECO:0000256" key="2">
    <source>
        <dbReference type="ARBA" id="ARBA00022771"/>
    </source>
</evidence>
<feature type="domain" description="UBR-type" evidence="6">
    <location>
        <begin position="40"/>
        <end position="110"/>
    </location>
</feature>
<dbReference type="Proteomes" id="UP001054837">
    <property type="component" value="Unassembled WGS sequence"/>
</dbReference>
<dbReference type="GO" id="GO:0005737">
    <property type="term" value="C:cytoplasm"/>
    <property type="evidence" value="ECO:0007669"/>
    <property type="project" value="TreeGrafter"/>
</dbReference>
<sequence>MADTSKNSNEDTELTMCDVLEEEQELEEDANAVLGGSDDTNCSYDQGYVSRQALYACKSCSVEGDAGVCLACCYACHDGHEVVELYTKRDFRCDCGNSKFNGKVCVLRPSKDAVNSKNKYNQNFKGLYCSCSRPYPDLEDSFPDEMIQCIMCEDWFHGRHLKVEIPEDYHEMICYKCMEAHKFLFSYLDKNVTKEAPDSTSKIISSEQSEMKTENNIKSELASNGCASKEEKELIDVVNDDVNSCVVKNEQNKSNEDNKPARKSECQEFIETTKSNSPKVELNENNSASSSKVKTETMCNGSSNNNCVLKSVEITKVVSAFWPENWRRKLCHCDKCLKMYEELQCKFLLDPQDTIQAYEERGQGTKESQYDRGLSALGKLDRVRQMEAVRAYTNMKGQLKEYLKDFADNKRTVCESDIKEFFERIGKKQKLNNGVPHFCR</sequence>
<dbReference type="PANTHER" id="PTHR13513">
    <property type="entry name" value="E3 UBIQUITIN-PROTEIN LIGASE UBR7"/>
    <property type="match status" value="1"/>
</dbReference>
<evidence type="ECO:0000256" key="4">
    <source>
        <dbReference type="PROSITE-ProRule" id="PRU00508"/>
    </source>
</evidence>
<dbReference type="InterPro" id="IPR040204">
    <property type="entry name" value="UBR7"/>
</dbReference>
<keyword evidence="2" id="KW-0863">Zinc-finger</keyword>
<reference evidence="7 8" key="1">
    <citation type="submission" date="2021-06" db="EMBL/GenBank/DDBJ databases">
        <title>Caerostris darwini draft genome.</title>
        <authorList>
            <person name="Kono N."/>
            <person name="Arakawa K."/>
        </authorList>
    </citation>
    <scope>NUCLEOTIDE SEQUENCE [LARGE SCALE GENOMIC DNA]</scope>
</reference>
<evidence type="ECO:0000313" key="8">
    <source>
        <dbReference type="Proteomes" id="UP001054837"/>
    </source>
</evidence>
<dbReference type="PROSITE" id="PS51157">
    <property type="entry name" value="ZF_UBR"/>
    <property type="match status" value="1"/>
</dbReference>
<dbReference type="Pfam" id="PF02207">
    <property type="entry name" value="zf-UBR"/>
    <property type="match status" value="1"/>
</dbReference>
<dbReference type="InterPro" id="IPR011011">
    <property type="entry name" value="Znf_FYVE_PHD"/>
</dbReference>
<keyword evidence="8" id="KW-1185">Reference proteome</keyword>
<dbReference type="EMBL" id="BPLQ01012418">
    <property type="protein sequence ID" value="GIY65408.1"/>
    <property type="molecule type" value="Genomic_DNA"/>
</dbReference>
<keyword evidence="1" id="KW-0479">Metal-binding</keyword>